<feature type="compositionally biased region" description="Low complexity" evidence="5">
    <location>
        <begin position="41"/>
        <end position="50"/>
    </location>
</feature>
<reference evidence="8" key="1">
    <citation type="journal article" date="2013" name="Science">
        <title>Comparative analysis of bat genomes provides insight into the evolution of flight and immunity.</title>
        <authorList>
            <person name="Zhang G."/>
            <person name="Cowled C."/>
            <person name="Shi Z."/>
            <person name="Huang Z."/>
            <person name="Bishop-Lilly K.A."/>
            <person name="Fang X."/>
            <person name="Wynne J.W."/>
            <person name="Xiong Z."/>
            <person name="Baker M.L."/>
            <person name="Zhao W."/>
            <person name="Tachedjian M."/>
            <person name="Zhu Y."/>
            <person name="Zhou P."/>
            <person name="Jiang X."/>
            <person name="Ng J."/>
            <person name="Yang L."/>
            <person name="Wu L."/>
            <person name="Xiao J."/>
            <person name="Feng Y."/>
            <person name="Chen Y."/>
            <person name="Sun X."/>
            <person name="Zhang Y."/>
            <person name="Marsh G.A."/>
            <person name="Crameri G."/>
            <person name="Broder C.C."/>
            <person name="Frey K.G."/>
            <person name="Wang L.F."/>
            <person name="Wang J."/>
        </authorList>
    </citation>
    <scope>NUCLEOTIDE SEQUENCE [LARGE SCALE GENOMIC DNA]</scope>
</reference>
<keyword evidence="8" id="KW-1185">Reference proteome</keyword>
<dbReference type="EMBL" id="KB111258">
    <property type="protein sequence ID" value="ELK26116.1"/>
    <property type="molecule type" value="Genomic_DNA"/>
</dbReference>
<gene>
    <name evidence="7" type="ORF">MDA_GLEAN10006844</name>
</gene>
<comment type="subcellular location">
    <subcellularLocation>
        <location evidence="1">Nucleus</location>
    </subcellularLocation>
</comment>
<proteinExistence type="predicted"/>
<feature type="compositionally biased region" description="Low complexity" evidence="5">
    <location>
        <begin position="22"/>
        <end position="33"/>
    </location>
</feature>
<keyword evidence="4" id="KW-0539">Nucleus</keyword>
<evidence type="ECO:0000256" key="4">
    <source>
        <dbReference type="ARBA" id="ARBA00023242"/>
    </source>
</evidence>
<evidence type="ECO:0000313" key="7">
    <source>
        <dbReference type="EMBL" id="ELK26116.1"/>
    </source>
</evidence>
<keyword evidence="3" id="KW-0156">Chromatin regulator</keyword>
<dbReference type="GO" id="GO:0005634">
    <property type="term" value="C:nucleus"/>
    <property type="evidence" value="ECO:0007669"/>
    <property type="project" value="UniProtKB-SubCell"/>
</dbReference>
<dbReference type="Pfam" id="PF14061">
    <property type="entry name" value="Mtf2_C"/>
    <property type="match status" value="1"/>
</dbReference>
<evidence type="ECO:0000313" key="8">
    <source>
        <dbReference type="Proteomes" id="UP000010556"/>
    </source>
</evidence>
<feature type="domain" description="Polycomb-like MTF2 factor 2 C-terminal" evidence="6">
    <location>
        <begin position="100"/>
        <end position="133"/>
    </location>
</feature>
<accession>L5LJN9</accession>
<evidence type="ECO:0000256" key="2">
    <source>
        <dbReference type="ARBA" id="ARBA00022737"/>
    </source>
</evidence>
<sequence length="136" mass="14261">MEELGPPSAVRTQPEPQEQRQRAPLQRALQASASPPPPSPNQSYQGSSGYNFRPTDARCLPSSPIRMFASFHPSASTAGTSGDGEPPDSLSPGTGGGVRGGVGYLSRGDPVRVLARRVRPDGSVQYLVEWGGGGIF</sequence>
<evidence type="ECO:0000256" key="3">
    <source>
        <dbReference type="ARBA" id="ARBA00022853"/>
    </source>
</evidence>
<dbReference type="Proteomes" id="UP000010556">
    <property type="component" value="Unassembled WGS sequence"/>
</dbReference>
<feature type="compositionally biased region" description="Gly residues" evidence="5">
    <location>
        <begin position="93"/>
        <end position="103"/>
    </location>
</feature>
<keyword evidence="2" id="KW-0677">Repeat</keyword>
<evidence type="ECO:0000256" key="5">
    <source>
        <dbReference type="SAM" id="MobiDB-lite"/>
    </source>
</evidence>
<dbReference type="AlphaFoldDB" id="L5LJN9"/>
<organism evidence="7 8">
    <name type="scientific">Myotis davidii</name>
    <name type="common">David's myotis</name>
    <dbReference type="NCBI Taxonomy" id="225400"/>
    <lineage>
        <taxon>Eukaryota</taxon>
        <taxon>Metazoa</taxon>
        <taxon>Chordata</taxon>
        <taxon>Craniata</taxon>
        <taxon>Vertebrata</taxon>
        <taxon>Euteleostomi</taxon>
        <taxon>Mammalia</taxon>
        <taxon>Eutheria</taxon>
        <taxon>Laurasiatheria</taxon>
        <taxon>Chiroptera</taxon>
        <taxon>Yangochiroptera</taxon>
        <taxon>Vespertilionidae</taxon>
        <taxon>Myotis</taxon>
    </lineage>
</organism>
<evidence type="ECO:0000256" key="1">
    <source>
        <dbReference type="ARBA" id="ARBA00004123"/>
    </source>
</evidence>
<feature type="region of interest" description="Disordered" evidence="5">
    <location>
        <begin position="1"/>
        <end position="106"/>
    </location>
</feature>
<dbReference type="InterPro" id="IPR025894">
    <property type="entry name" value="Mtf2_C_dom"/>
</dbReference>
<name>L5LJN9_MYODS</name>
<evidence type="ECO:0000259" key="6">
    <source>
        <dbReference type="Pfam" id="PF14061"/>
    </source>
</evidence>
<dbReference type="GO" id="GO:0006325">
    <property type="term" value="P:chromatin organization"/>
    <property type="evidence" value="ECO:0007669"/>
    <property type="project" value="UniProtKB-KW"/>
</dbReference>
<protein>
    <submittedName>
        <fullName evidence="7">PHD finger protein 1</fullName>
    </submittedName>
</protein>